<feature type="region of interest" description="Disordered" evidence="1">
    <location>
        <begin position="452"/>
        <end position="506"/>
    </location>
</feature>
<feature type="region of interest" description="Disordered" evidence="1">
    <location>
        <begin position="201"/>
        <end position="226"/>
    </location>
</feature>
<dbReference type="EMBL" id="ADAS02000006">
    <property type="protein sequence ID" value="OAV98638.1"/>
    <property type="molecule type" value="Genomic_DNA"/>
</dbReference>
<reference evidence="2" key="2">
    <citation type="submission" date="2016-05" db="EMBL/GenBank/DDBJ databases">
        <title>Comparative analysis highlights variable genome content of wheat rusts and divergence of the mating loci.</title>
        <authorList>
            <person name="Cuomo C.A."/>
            <person name="Bakkeren G."/>
            <person name="Szabo L."/>
            <person name="Khalil H."/>
            <person name="Joly D."/>
            <person name="Goldberg J."/>
            <person name="Young S."/>
            <person name="Zeng Q."/>
            <person name="Fellers J."/>
        </authorList>
    </citation>
    <scope>NUCLEOTIDE SEQUENCE [LARGE SCALE GENOMIC DNA]</scope>
    <source>
        <strain evidence="2">1-1 BBBD Race 1</strain>
    </source>
</reference>
<proteinExistence type="predicted"/>
<name>A0A180H230_PUCT1</name>
<reference evidence="3" key="4">
    <citation type="submission" date="2025-05" db="UniProtKB">
        <authorList>
            <consortium name="EnsemblFungi"/>
        </authorList>
    </citation>
    <scope>IDENTIFICATION</scope>
    <source>
        <strain evidence="3">isolate 1-1 / race 1 (BBBD)</strain>
    </source>
</reference>
<feature type="compositionally biased region" description="Acidic residues" evidence="1">
    <location>
        <begin position="475"/>
        <end position="506"/>
    </location>
</feature>
<accession>A0A180H230</accession>
<organism evidence="2">
    <name type="scientific">Puccinia triticina (isolate 1-1 / race 1 (BBBD))</name>
    <name type="common">Brown leaf rust fungus</name>
    <dbReference type="NCBI Taxonomy" id="630390"/>
    <lineage>
        <taxon>Eukaryota</taxon>
        <taxon>Fungi</taxon>
        <taxon>Dikarya</taxon>
        <taxon>Basidiomycota</taxon>
        <taxon>Pucciniomycotina</taxon>
        <taxon>Pucciniomycetes</taxon>
        <taxon>Pucciniales</taxon>
        <taxon>Pucciniaceae</taxon>
        <taxon>Puccinia</taxon>
    </lineage>
</organism>
<dbReference type="AlphaFoldDB" id="A0A180H230"/>
<protein>
    <submittedName>
        <fullName evidence="2 3">Uncharacterized protein</fullName>
    </submittedName>
</protein>
<evidence type="ECO:0000313" key="3">
    <source>
        <dbReference type="EnsemblFungi" id="PTTG_01745-t43_1-p1"/>
    </source>
</evidence>
<feature type="compositionally biased region" description="Acidic residues" evidence="1">
    <location>
        <begin position="201"/>
        <end position="212"/>
    </location>
</feature>
<dbReference type="VEuPathDB" id="FungiDB:PTTG_01745"/>
<evidence type="ECO:0000256" key="1">
    <source>
        <dbReference type="SAM" id="MobiDB-lite"/>
    </source>
</evidence>
<feature type="region of interest" description="Disordered" evidence="1">
    <location>
        <begin position="1"/>
        <end position="79"/>
    </location>
</feature>
<dbReference type="EnsemblFungi" id="PTTG_01745-t43_1">
    <property type="protein sequence ID" value="PTTG_01745-t43_1-p1"/>
    <property type="gene ID" value="PTTG_01745"/>
</dbReference>
<gene>
    <name evidence="2" type="ORF">PTTG_01745</name>
</gene>
<keyword evidence="4" id="KW-1185">Reference proteome</keyword>
<sequence>MAPSRTKQKTATKPKRPSSKQATVSNPAPEIKVSNQVSSNPAPRPDPPLAGVVKPVPKRSSKKRRREPDDTGEPSYPVPYEELMKMKTVELRKVAQDNSKGSMSSADEQFFMQFFLEQEQAMIIKAIERQVSISMVNSLLGRRMAIREINRWNRFLKTDKARKIFQTCGQGVRNKEVMKRLSEAYHNLSPEEMAALVQKPDDDDLDEDDESGDGIIGRQPRGPEDLTEEELALDDMSDAEDDAATGPNPLGTRGTVSNLVRKNQVDTVMNRWAKEARNIAKTCCCEIVFFAVSKHLSEHCFRMSRCTPGAFESNQLMSRVDGNEYSARLQGLVTGNSIGEIAVADKLPGKFKKNLVFLRKQVIEELSSLIARQTSNVLTAWPWADNDKQLRDAKFRLELSPGALSEIQWLRQSSKKLKKKHASMVLLDIQNGLINLRPITNPISQISSIAPRTSAGDQNAARNGSGGTGQSGGDQDVEEHDYDDDDDDDDDDEEDEEEEDHNDNNN</sequence>
<feature type="compositionally biased region" description="Basic residues" evidence="1">
    <location>
        <begin position="1"/>
        <end position="18"/>
    </location>
</feature>
<feature type="compositionally biased region" description="Polar residues" evidence="1">
    <location>
        <begin position="452"/>
        <end position="462"/>
    </location>
</feature>
<evidence type="ECO:0000313" key="2">
    <source>
        <dbReference type="EMBL" id="OAV98638.1"/>
    </source>
</evidence>
<reference evidence="3 4" key="3">
    <citation type="journal article" date="2017" name="G3 (Bethesda)">
        <title>Comparative analysis highlights variable genome content of wheat rusts and divergence of the mating loci.</title>
        <authorList>
            <person name="Cuomo C.A."/>
            <person name="Bakkeren G."/>
            <person name="Khalil H.B."/>
            <person name="Panwar V."/>
            <person name="Joly D."/>
            <person name="Linning R."/>
            <person name="Sakthikumar S."/>
            <person name="Song X."/>
            <person name="Adiconis X."/>
            <person name="Fan L."/>
            <person name="Goldberg J.M."/>
            <person name="Levin J.Z."/>
            <person name="Young S."/>
            <person name="Zeng Q."/>
            <person name="Anikster Y."/>
            <person name="Bruce M."/>
            <person name="Wang M."/>
            <person name="Yin C."/>
            <person name="McCallum B."/>
            <person name="Szabo L.J."/>
            <person name="Hulbert S."/>
            <person name="Chen X."/>
            <person name="Fellers J.P."/>
        </authorList>
    </citation>
    <scope>NUCLEOTIDE SEQUENCE</scope>
    <source>
        <strain evidence="4">Isolate 1-1 / race 1 (BBBD)</strain>
        <strain evidence="3">isolate 1-1 / race 1 (BBBD)</strain>
    </source>
</reference>
<reference evidence="2" key="1">
    <citation type="submission" date="2009-11" db="EMBL/GenBank/DDBJ databases">
        <authorList>
            <consortium name="The Broad Institute Genome Sequencing Platform"/>
            <person name="Ward D."/>
            <person name="Feldgarden M."/>
            <person name="Earl A."/>
            <person name="Young S.K."/>
            <person name="Zeng Q."/>
            <person name="Koehrsen M."/>
            <person name="Alvarado L."/>
            <person name="Berlin A."/>
            <person name="Bochicchio J."/>
            <person name="Borenstein D."/>
            <person name="Chapman S.B."/>
            <person name="Chen Z."/>
            <person name="Engels R."/>
            <person name="Freedman E."/>
            <person name="Gellesch M."/>
            <person name="Goldberg J."/>
            <person name="Griggs A."/>
            <person name="Gujja S."/>
            <person name="Heilman E."/>
            <person name="Heiman D."/>
            <person name="Hepburn T."/>
            <person name="Howarth C."/>
            <person name="Jen D."/>
            <person name="Larson L."/>
            <person name="Lewis B."/>
            <person name="Mehta T."/>
            <person name="Park D."/>
            <person name="Pearson M."/>
            <person name="Roberts A."/>
            <person name="Saif S."/>
            <person name="Shea T."/>
            <person name="Shenoy N."/>
            <person name="Sisk P."/>
            <person name="Stolte C."/>
            <person name="Sykes S."/>
            <person name="Thomson T."/>
            <person name="Walk T."/>
            <person name="White J."/>
            <person name="Yandava C."/>
            <person name="Izard J."/>
            <person name="Baranova O.V."/>
            <person name="Blanton J.M."/>
            <person name="Tanner A.C."/>
            <person name="Dewhirst F.E."/>
            <person name="Haas B."/>
            <person name="Nusbaum C."/>
            <person name="Birren B."/>
        </authorList>
    </citation>
    <scope>NUCLEOTIDE SEQUENCE [LARGE SCALE GENOMIC DNA]</scope>
    <source>
        <strain evidence="2">1-1 BBBD Race 1</strain>
    </source>
</reference>
<feature type="compositionally biased region" description="Basic residues" evidence="1">
    <location>
        <begin position="56"/>
        <end position="65"/>
    </location>
</feature>
<dbReference type="Proteomes" id="UP000005240">
    <property type="component" value="Unassembled WGS sequence"/>
</dbReference>
<evidence type="ECO:0000313" key="4">
    <source>
        <dbReference type="Proteomes" id="UP000005240"/>
    </source>
</evidence>